<dbReference type="AlphaFoldDB" id="X7YKV3"/>
<name>X7YKV3_MYCXE</name>
<organism evidence="2">
    <name type="scientific">Mycobacterium xenopi 4042</name>
    <dbReference type="NCBI Taxonomy" id="1299334"/>
    <lineage>
        <taxon>Bacteria</taxon>
        <taxon>Bacillati</taxon>
        <taxon>Actinomycetota</taxon>
        <taxon>Actinomycetes</taxon>
        <taxon>Mycobacteriales</taxon>
        <taxon>Mycobacteriaceae</taxon>
        <taxon>Mycobacterium</taxon>
    </lineage>
</organism>
<dbReference type="EMBL" id="JAOB01000093">
    <property type="protein sequence ID" value="EUA07020.1"/>
    <property type="molecule type" value="Genomic_DNA"/>
</dbReference>
<protein>
    <submittedName>
        <fullName evidence="2">Uncharacterized protein</fullName>
    </submittedName>
</protein>
<comment type="caution">
    <text evidence="2">The sequence shown here is derived from an EMBL/GenBank/DDBJ whole genome shotgun (WGS) entry which is preliminary data.</text>
</comment>
<accession>X7YKV3</accession>
<feature type="region of interest" description="Disordered" evidence="1">
    <location>
        <begin position="18"/>
        <end position="55"/>
    </location>
</feature>
<reference evidence="2" key="1">
    <citation type="submission" date="2014-01" db="EMBL/GenBank/DDBJ databases">
        <authorList>
            <person name="Brown-Elliot B."/>
            <person name="Wallace R."/>
            <person name="Lenaerts A."/>
            <person name="Ordway D."/>
            <person name="DeGroote M.A."/>
            <person name="Parker T."/>
            <person name="Sizemore C."/>
            <person name="Tallon L.J."/>
            <person name="Sadzewicz L.K."/>
            <person name="Sengamalay N."/>
            <person name="Fraser C.M."/>
            <person name="Hine E."/>
            <person name="Shefchek K.A."/>
            <person name="Das S.P."/>
            <person name="Tettelin H."/>
        </authorList>
    </citation>
    <scope>NUCLEOTIDE SEQUENCE [LARGE SCALE GENOMIC DNA]</scope>
    <source>
        <strain evidence="2">4042</strain>
    </source>
</reference>
<gene>
    <name evidence="2" type="ORF">I553_0600</name>
</gene>
<evidence type="ECO:0000256" key="1">
    <source>
        <dbReference type="SAM" id="MobiDB-lite"/>
    </source>
</evidence>
<proteinExistence type="predicted"/>
<sequence length="55" mass="6098">MDPGANRVPVRRRRIGVLSATDIDPGPADRTPTLQLTGGYPRRSKRRCRGAPQWA</sequence>
<evidence type="ECO:0000313" key="2">
    <source>
        <dbReference type="EMBL" id="EUA07020.1"/>
    </source>
</evidence>